<evidence type="ECO:0000259" key="10">
    <source>
        <dbReference type="PROSITE" id="PS50983"/>
    </source>
</evidence>
<feature type="domain" description="HTH araC/xylS-type" evidence="9">
    <location>
        <begin position="176"/>
        <end position="274"/>
    </location>
</feature>
<dbReference type="InterPro" id="IPR051313">
    <property type="entry name" value="Bact_iron-sidero_bind"/>
</dbReference>
<dbReference type="SMART" id="SM00342">
    <property type="entry name" value="HTH_ARAC"/>
    <property type="match status" value="1"/>
</dbReference>
<dbReference type="InterPro" id="IPR020449">
    <property type="entry name" value="Tscrpt_reg_AraC-type_HTH"/>
</dbReference>
<protein>
    <recommendedName>
        <fullName evidence="13">ABC transporter substrate-binding protein</fullName>
    </recommendedName>
</protein>
<dbReference type="EMBL" id="MPVP01000003">
    <property type="protein sequence ID" value="OMD40280.1"/>
    <property type="molecule type" value="Genomic_DNA"/>
</dbReference>
<evidence type="ECO:0000256" key="2">
    <source>
        <dbReference type="ARBA" id="ARBA00008814"/>
    </source>
</evidence>
<feature type="domain" description="Fe/B12 periplasmic-binding" evidence="10">
    <location>
        <begin position="398"/>
        <end position="660"/>
    </location>
</feature>
<keyword evidence="7" id="KW-0804">Transcription</keyword>
<evidence type="ECO:0000256" key="6">
    <source>
        <dbReference type="ARBA" id="ARBA00023125"/>
    </source>
</evidence>
<dbReference type="InterPro" id="IPR009057">
    <property type="entry name" value="Homeodomain-like_sf"/>
</dbReference>
<dbReference type="SUPFAM" id="SSF46689">
    <property type="entry name" value="Homeodomain-like"/>
    <property type="match status" value="2"/>
</dbReference>
<name>A0ABX3GZ34_9BACL</name>
<dbReference type="InterPro" id="IPR018062">
    <property type="entry name" value="HTH_AraC-typ_CS"/>
</dbReference>
<dbReference type="InterPro" id="IPR018060">
    <property type="entry name" value="HTH_AraC"/>
</dbReference>
<dbReference type="PROSITE" id="PS00041">
    <property type="entry name" value="HTH_ARAC_FAMILY_1"/>
    <property type="match status" value="1"/>
</dbReference>
<comment type="similarity">
    <text evidence="2">Belongs to the bacterial solute-binding protein 8 family.</text>
</comment>
<comment type="subcellular location">
    <subcellularLocation>
        <location evidence="1">Cell envelope</location>
    </subcellularLocation>
</comment>
<dbReference type="Proteomes" id="UP000187158">
    <property type="component" value="Unassembled WGS sequence"/>
</dbReference>
<evidence type="ECO:0000256" key="7">
    <source>
        <dbReference type="ARBA" id="ARBA00023163"/>
    </source>
</evidence>
<keyword evidence="3" id="KW-0813">Transport</keyword>
<dbReference type="PROSITE" id="PS50983">
    <property type="entry name" value="FE_B12_PBP"/>
    <property type="match status" value="1"/>
</dbReference>
<evidence type="ECO:0000313" key="12">
    <source>
        <dbReference type="Proteomes" id="UP000187158"/>
    </source>
</evidence>
<evidence type="ECO:0000256" key="1">
    <source>
        <dbReference type="ARBA" id="ARBA00004196"/>
    </source>
</evidence>
<dbReference type="Pfam" id="PF01497">
    <property type="entry name" value="Peripla_BP_2"/>
    <property type="match status" value="1"/>
</dbReference>
<proteinExistence type="inferred from homology"/>
<dbReference type="Gene3D" id="1.10.10.60">
    <property type="entry name" value="Homeodomain-like"/>
    <property type="match status" value="2"/>
</dbReference>
<dbReference type="SUPFAM" id="SSF53807">
    <property type="entry name" value="Helical backbone' metal receptor"/>
    <property type="match status" value="1"/>
</dbReference>
<dbReference type="PROSITE" id="PS01124">
    <property type="entry name" value="HTH_ARAC_FAMILY_2"/>
    <property type="match status" value="1"/>
</dbReference>
<evidence type="ECO:0000256" key="4">
    <source>
        <dbReference type="ARBA" id="ARBA00022729"/>
    </source>
</evidence>
<evidence type="ECO:0000256" key="5">
    <source>
        <dbReference type="ARBA" id="ARBA00023015"/>
    </source>
</evidence>
<reference evidence="11 12" key="1">
    <citation type="submission" date="2016-11" db="EMBL/GenBank/DDBJ databases">
        <title>Paenibacillus species isolates.</title>
        <authorList>
            <person name="Beno S.M."/>
        </authorList>
    </citation>
    <scope>NUCLEOTIDE SEQUENCE [LARGE SCALE GENOMIC DNA]</scope>
    <source>
        <strain evidence="11 12">FSL H7-0433</strain>
    </source>
</reference>
<keyword evidence="12" id="KW-1185">Reference proteome</keyword>
<organism evidence="11 12">
    <name type="scientific">Paenibacillus odorifer</name>
    <dbReference type="NCBI Taxonomy" id="189426"/>
    <lineage>
        <taxon>Bacteria</taxon>
        <taxon>Bacillati</taxon>
        <taxon>Bacillota</taxon>
        <taxon>Bacilli</taxon>
        <taxon>Bacillales</taxon>
        <taxon>Paenibacillaceae</taxon>
        <taxon>Paenibacillus</taxon>
    </lineage>
</organism>
<keyword evidence="5" id="KW-0805">Transcription regulation</keyword>
<dbReference type="CDD" id="cd01146">
    <property type="entry name" value="FhuD"/>
    <property type="match status" value="1"/>
</dbReference>
<gene>
    <name evidence="11" type="ORF">BSO21_01130</name>
</gene>
<keyword evidence="4" id="KW-0732">Signal</keyword>
<keyword evidence="6" id="KW-0238">DNA-binding</keyword>
<comment type="caution">
    <text evidence="11">The sequence shown here is derived from an EMBL/GenBank/DDBJ whole genome shotgun (WGS) entry which is preliminary data.</text>
</comment>
<dbReference type="PRINTS" id="PR00032">
    <property type="entry name" value="HTHARAC"/>
</dbReference>
<evidence type="ECO:0008006" key="13">
    <source>
        <dbReference type="Google" id="ProtNLM"/>
    </source>
</evidence>
<dbReference type="RefSeq" id="WP_076217666.1">
    <property type="nucleotide sequence ID" value="NZ_MPVP01000003.1"/>
</dbReference>
<accession>A0ABX3GZ34</accession>
<evidence type="ECO:0000259" key="9">
    <source>
        <dbReference type="PROSITE" id="PS01124"/>
    </source>
</evidence>
<feature type="region of interest" description="Disordered" evidence="8">
    <location>
        <begin position="351"/>
        <end position="374"/>
    </location>
</feature>
<dbReference type="PANTHER" id="PTHR30532:SF21">
    <property type="entry name" value="SIDEROPHORE-BINDING LIPOPROTEIN YFIY-RELATED"/>
    <property type="match status" value="1"/>
</dbReference>
<dbReference type="Gene3D" id="3.40.50.1980">
    <property type="entry name" value="Nitrogenase molybdenum iron protein domain"/>
    <property type="match status" value="2"/>
</dbReference>
<evidence type="ECO:0000256" key="8">
    <source>
        <dbReference type="SAM" id="MobiDB-lite"/>
    </source>
</evidence>
<dbReference type="PANTHER" id="PTHR30532">
    <property type="entry name" value="IRON III DICITRATE-BINDING PERIPLASMIC PROTEIN"/>
    <property type="match status" value="1"/>
</dbReference>
<dbReference type="Pfam" id="PF12833">
    <property type="entry name" value="HTH_18"/>
    <property type="match status" value="1"/>
</dbReference>
<evidence type="ECO:0000313" key="11">
    <source>
        <dbReference type="EMBL" id="OMD40280.1"/>
    </source>
</evidence>
<evidence type="ECO:0000256" key="3">
    <source>
        <dbReference type="ARBA" id="ARBA00022448"/>
    </source>
</evidence>
<sequence length="660" mass="74815">MKLNEQALLWNQAFVKIIDVRHTRMEQGEELHAYRMPSSAFLYVTKGSAQLQLDGIAHRVNQYSLIHGGKGFNLDITADELLDYYMILYKAVLALPSCQETVKLMEQHNPFQMQYVFKPHYPISIFHHVTSMSKEWHRSELLDKLQVKAIFYRMVYEILEQMERQNVIAVKPDLVAQAVRYIHEHYREPITLETLLEHLGCSSRQLLRAFKKQVRTSPIDYLIQLRMSNAKHLLLSTDFTLKEIAESVGYTDSYYFSRIFKKYEGVSPTSFKEAALEQEQRRNNPSLVFRSPIVASGQQRYIDNVFENHYQYKREGEIPMYRKSRTAMAATLLFCFALWLSACTTGGTNVTPVNSSSPSSNVAASASPAASPLSDAANDTRVINHAMGEETLTGTPERVVILTNEGTEALLAVGIKPVGAVQSWIGDPWYDHIKQEMEGVTVVGDELQPNIELIASLKPDLIIGNKVRQEKIYDQLKQIAPTVFSDDLAGDWKINFKLYSEALNKQKEGEQAMAAFDKRVEEVKAKLGSKADTKVSVVRFSANQVRIYQKQTFSGVLLSQLGVSRPESQDKDSFIEVMSKETIPSMDGDVLFYFVSEAPGKNDAAKIVEEWKKDPLFQNLSVNKNNKVIQVDEGIWNSAGGYEAANLLLDELVKYFDVKL</sequence>
<dbReference type="InterPro" id="IPR002491">
    <property type="entry name" value="ABC_transptr_periplasmic_BD"/>
</dbReference>